<dbReference type="PANTHER" id="PTHR30273">
    <property type="entry name" value="PERIPLASMIC SIGNAL SENSOR AND SIGMA FACTOR ACTIVATOR FECR-RELATED"/>
    <property type="match status" value="1"/>
</dbReference>
<gene>
    <name evidence="4" type="ORF">FUAX_19880</name>
</gene>
<dbReference type="InterPro" id="IPR006860">
    <property type="entry name" value="FecR"/>
</dbReference>
<dbReference type="InterPro" id="IPR012373">
    <property type="entry name" value="Ferrdict_sens_TM"/>
</dbReference>
<dbReference type="InterPro" id="IPR032508">
    <property type="entry name" value="FecR_C"/>
</dbReference>
<accession>A0AAU9CKR2</accession>
<sequence length="332" mass="37753">MGMNEDILFRYVTDNTDANETAEVIAWLRERENMERYISLKNAWVNAGLVFRNETATVEEIQEVIKKATKAESFTKTPQKISLWATYSRIAAVISPILLATTLWLFLGDNRPEQNMLEISVPYGSLGHYVLRDGTEVDLNAGSRLRVKEFGETREVYLEGEGYFKVDSNPNKPFLVHTPEMDVKVTGTAFNVKAYEEERQTSTTLVEGKVTLEYLNQQGQKMRLGLLPGETGIFDRKTKTSSKKPVNGLEHSWKDGTVRFKDLPFGELALRIRRMYDVNIVFETDFVKSNRYSGSLDINSPLEDALSIIRISLPDGVTMDTKDKTVFIRAIK</sequence>
<evidence type="ECO:0000259" key="2">
    <source>
        <dbReference type="Pfam" id="PF04773"/>
    </source>
</evidence>
<dbReference type="PANTHER" id="PTHR30273:SF2">
    <property type="entry name" value="PROTEIN FECR"/>
    <property type="match status" value="1"/>
</dbReference>
<dbReference type="PIRSF" id="PIRSF018266">
    <property type="entry name" value="FecR"/>
    <property type="match status" value="1"/>
</dbReference>
<keyword evidence="1" id="KW-1133">Transmembrane helix</keyword>
<evidence type="ECO:0000259" key="3">
    <source>
        <dbReference type="Pfam" id="PF16344"/>
    </source>
</evidence>
<reference evidence="4 5" key="1">
    <citation type="submission" date="2021-12" db="EMBL/GenBank/DDBJ databases">
        <title>Genome sequencing of bacteria with rrn-lacking chromosome and rrn-plasmid.</title>
        <authorList>
            <person name="Anda M."/>
            <person name="Iwasaki W."/>
        </authorList>
    </citation>
    <scope>NUCLEOTIDE SEQUENCE [LARGE SCALE GENOMIC DNA]</scope>
    <source>
        <strain evidence="4 5">DSM 100852</strain>
    </source>
</reference>
<dbReference type="GO" id="GO:0016989">
    <property type="term" value="F:sigma factor antagonist activity"/>
    <property type="evidence" value="ECO:0007669"/>
    <property type="project" value="TreeGrafter"/>
</dbReference>
<proteinExistence type="predicted"/>
<dbReference type="Proteomes" id="UP001348817">
    <property type="component" value="Chromosome"/>
</dbReference>
<feature type="transmembrane region" description="Helical" evidence="1">
    <location>
        <begin position="86"/>
        <end position="107"/>
    </location>
</feature>
<keyword evidence="1" id="KW-0812">Transmembrane</keyword>
<organism evidence="4 5">
    <name type="scientific">Fulvitalea axinellae</name>
    <dbReference type="NCBI Taxonomy" id="1182444"/>
    <lineage>
        <taxon>Bacteria</taxon>
        <taxon>Pseudomonadati</taxon>
        <taxon>Bacteroidota</taxon>
        <taxon>Cytophagia</taxon>
        <taxon>Cytophagales</taxon>
        <taxon>Persicobacteraceae</taxon>
        <taxon>Fulvitalea</taxon>
    </lineage>
</organism>
<dbReference type="AlphaFoldDB" id="A0AAU9CKR2"/>
<name>A0AAU9CKR2_9BACT</name>
<feature type="domain" description="FecR protein" evidence="2">
    <location>
        <begin position="123"/>
        <end position="210"/>
    </location>
</feature>
<evidence type="ECO:0000313" key="4">
    <source>
        <dbReference type="EMBL" id="BDD09556.1"/>
    </source>
</evidence>
<evidence type="ECO:0000313" key="5">
    <source>
        <dbReference type="Proteomes" id="UP001348817"/>
    </source>
</evidence>
<dbReference type="EMBL" id="AP025314">
    <property type="protein sequence ID" value="BDD09556.1"/>
    <property type="molecule type" value="Genomic_DNA"/>
</dbReference>
<evidence type="ECO:0000256" key="1">
    <source>
        <dbReference type="SAM" id="Phobius"/>
    </source>
</evidence>
<feature type="domain" description="Protein FecR C-terminal" evidence="3">
    <location>
        <begin position="259"/>
        <end position="328"/>
    </location>
</feature>
<dbReference type="Gene3D" id="3.55.50.30">
    <property type="match status" value="1"/>
</dbReference>
<protein>
    <submittedName>
        <fullName evidence="4">Iron dicitrate transporter FecR</fullName>
    </submittedName>
</protein>
<dbReference type="Pfam" id="PF04773">
    <property type="entry name" value="FecR"/>
    <property type="match status" value="1"/>
</dbReference>
<dbReference type="Gene3D" id="2.60.120.1440">
    <property type="match status" value="1"/>
</dbReference>
<keyword evidence="1" id="KW-0472">Membrane</keyword>
<dbReference type="KEGG" id="fax:FUAX_19880"/>
<keyword evidence="5" id="KW-1185">Reference proteome</keyword>
<dbReference type="Pfam" id="PF16344">
    <property type="entry name" value="FecR_C"/>
    <property type="match status" value="1"/>
</dbReference>